<feature type="region of interest" description="Disordered" evidence="1">
    <location>
        <begin position="39"/>
        <end position="73"/>
    </location>
</feature>
<dbReference type="AlphaFoldDB" id="A0A086KUV9"/>
<gene>
    <name evidence="2" type="ORF">TGP89_247530</name>
</gene>
<evidence type="ECO:0000313" key="2">
    <source>
        <dbReference type="EMBL" id="KFG48177.1"/>
    </source>
</evidence>
<dbReference type="VEuPathDB" id="ToxoDB:TGP89_247530"/>
<feature type="region of interest" description="Disordered" evidence="1">
    <location>
        <begin position="106"/>
        <end position="155"/>
    </location>
</feature>
<accession>A0A086KUV9</accession>
<dbReference type="EMBL" id="AEYI02000545">
    <property type="protein sequence ID" value="KFG48177.1"/>
    <property type="molecule type" value="Genomic_DNA"/>
</dbReference>
<evidence type="ECO:0000256" key="1">
    <source>
        <dbReference type="SAM" id="MobiDB-lite"/>
    </source>
</evidence>
<dbReference type="OrthoDB" id="10442115at2759"/>
<evidence type="ECO:0000313" key="3">
    <source>
        <dbReference type="Proteomes" id="UP000028828"/>
    </source>
</evidence>
<keyword evidence="2" id="KW-0812">Transmembrane</keyword>
<reference evidence="2 3" key="1">
    <citation type="submission" date="2014-03" db="EMBL/GenBank/DDBJ databases">
        <authorList>
            <person name="Sibley D."/>
            <person name="Venepally P."/>
            <person name="Karamycheva S."/>
            <person name="Hadjithomas M."/>
            <person name="Khan A."/>
            <person name="Brunk B."/>
            <person name="Roos D."/>
            <person name="Caler E."/>
            <person name="Lorenzi H."/>
        </authorList>
    </citation>
    <scope>NUCLEOTIDE SEQUENCE [LARGE SCALE GENOMIC DNA]</scope>
    <source>
        <strain evidence="3">p89</strain>
    </source>
</reference>
<feature type="compositionally biased region" description="Low complexity" evidence="1">
    <location>
        <begin position="178"/>
        <end position="189"/>
    </location>
</feature>
<keyword evidence="2" id="KW-0472">Membrane</keyword>
<feature type="compositionally biased region" description="Polar residues" evidence="1">
    <location>
        <begin position="111"/>
        <end position="120"/>
    </location>
</feature>
<organism evidence="2 3">
    <name type="scientific">Toxoplasma gondii p89</name>
    <dbReference type="NCBI Taxonomy" id="943119"/>
    <lineage>
        <taxon>Eukaryota</taxon>
        <taxon>Sar</taxon>
        <taxon>Alveolata</taxon>
        <taxon>Apicomplexa</taxon>
        <taxon>Conoidasida</taxon>
        <taxon>Coccidia</taxon>
        <taxon>Eucoccidiorida</taxon>
        <taxon>Eimeriorina</taxon>
        <taxon>Sarcocystidae</taxon>
        <taxon>Toxoplasma</taxon>
    </lineage>
</organism>
<sequence length="213" mass="22814">MERSNRLRQVAKRLGLWSVFVLLSVGGIFPVRASQENKNLGKSRDYGRSGPDSPARPSPQIHDTEATFGPLREGEGRVKHIVEALEKRAAEVGAWTPFSAPAGPTGVIRSITGSNQQQKGQLGPRRLVDPRDSDSSVPKPPISEPTQYGPSRMPVSATLVSQTVATFSPLITGPRGGVPQTPQLVLPVPVSGPTQQGPKAQSTLSTYQARDHD</sequence>
<proteinExistence type="predicted"/>
<feature type="compositionally biased region" description="Polar residues" evidence="1">
    <location>
        <begin position="192"/>
        <end position="213"/>
    </location>
</feature>
<name>A0A086KUV9_TOXGO</name>
<comment type="caution">
    <text evidence="2">The sequence shown here is derived from an EMBL/GenBank/DDBJ whole genome shotgun (WGS) entry which is preliminary data.</text>
</comment>
<dbReference type="Proteomes" id="UP000028828">
    <property type="component" value="Unassembled WGS sequence"/>
</dbReference>
<protein>
    <submittedName>
        <fullName evidence="2">Putative transmembrane protein</fullName>
    </submittedName>
</protein>
<feature type="region of interest" description="Disordered" evidence="1">
    <location>
        <begin position="169"/>
        <end position="213"/>
    </location>
</feature>